<evidence type="ECO:0000313" key="3">
    <source>
        <dbReference type="Proteomes" id="UP000355283"/>
    </source>
</evidence>
<accession>A0A4D9CYN9</accession>
<evidence type="ECO:0000256" key="1">
    <source>
        <dbReference type="SAM" id="MobiDB-lite"/>
    </source>
</evidence>
<comment type="caution">
    <text evidence="2">The sequence shown here is derived from an EMBL/GenBank/DDBJ whole genome shotgun (WGS) entry which is preliminary data.</text>
</comment>
<sequence>MQAQAVPVDTKEIKRYILNRLETAAAAVIAAASSTSSAPHSSSSTSQARSSALPGHVDGRGGRRKAEGEEGRKKRGNEPGDMPPSSLTPSSADLPAHQSNSAPPSFLRTHEAASGRTITSESQLAELIVQL</sequence>
<gene>
    <name evidence="2" type="ORF">NSK_007159</name>
</gene>
<keyword evidence="3" id="KW-1185">Reference proteome</keyword>
<name>A0A4D9CYN9_9STRA</name>
<dbReference type="Proteomes" id="UP000355283">
    <property type="component" value="Unassembled WGS sequence"/>
</dbReference>
<feature type="compositionally biased region" description="Basic and acidic residues" evidence="1">
    <location>
        <begin position="57"/>
        <end position="78"/>
    </location>
</feature>
<dbReference type="AlphaFoldDB" id="A0A4D9CYN9"/>
<feature type="compositionally biased region" description="Low complexity" evidence="1">
    <location>
        <begin position="29"/>
        <end position="52"/>
    </location>
</feature>
<dbReference type="EMBL" id="SDOX01000125">
    <property type="protein sequence ID" value="TFJ81518.1"/>
    <property type="molecule type" value="Genomic_DNA"/>
</dbReference>
<reference evidence="2 3" key="1">
    <citation type="submission" date="2019-01" db="EMBL/GenBank/DDBJ databases">
        <title>Nuclear Genome Assembly of the Microalgal Biofuel strain Nannochloropsis salina CCMP1776.</title>
        <authorList>
            <person name="Hovde B."/>
        </authorList>
    </citation>
    <scope>NUCLEOTIDE SEQUENCE [LARGE SCALE GENOMIC DNA]</scope>
    <source>
        <strain evidence="2 3">CCMP1776</strain>
    </source>
</reference>
<proteinExistence type="predicted"/>
<protein>
    <submittedName>
        <fullName evidence="2">Uncharacterized protein</fullName>
    </submittedName>
</protein>
<dbReference type="OrthoDB" id="10433737at2759"/>
<feature type="region of interest" description="Disordered" evidence="1">
    <location>
        <begin position="29"/>
        <end position="118"/>
    </location>
</feature>
<evidence type="ECO:0000313" key="2">
    <source>
        <dbReference type="EMBL" id="TFJ81518.1"/>
    </source>
</evidence>
<organism evidence="2 3">
    <name type="scientific">Nannochloropsis salina CCMP1776</name>
    <dbReference type="NCBI Taxonomy" id="1027361"/>
    <lineage>
        <taxon>Eukaryota</taxon>
        <taxon>Sar</taxon>
        <taxon>Stramenopiles</taxon>
        <taxon>Ochrophyta</taxon>
        <taxon>Eustigmatophyceae</taxon>
        <taxon>Eustigmatales</taxon>
        <taxon>Monodopsidaceae</taxon>
        <taxon>Microchloropsis</taxon>
        <taxon>Microchloropsis salina</taxon>
    </lineage>
</organism>
<feature type="compositionally biased region" description="Polar residues" evidence="1">
    <location>
        <begin position="85"/>
        <end position="103"/>
    </location>
</feature>